<proteinExistence type="inferred from homology"/>
<dbReference type="EMBL" id="FQTV01000002">
    <property type="protein sequence ID" value="SHE53726.1"/>
    <property type="molecule type" value="Genomic_DNA"/>
</dbReference>
<dbReference type="Pfam" id="PF00465">
    <property type="entry name" value="Fe-ADH"/>
    <property type="match status" value="1"/>
</dbReference>
<dbReference type="InterPro" id="IPR056798">
    <property type="entry name" value="ADH_Fe_C"/>
</dbReference>
<dbReference type="Gene3D" id="3.40.50.1970">
    <property type="match status" value="1"/>
</dbReference>
<dbReference type="STRING" id="1297750.SAMN05444405_10237"/>
<dbReference type="SUPFAM" id="SSF56796">
    <property type="entry name" value="Dehydroquinate synthase-like"/>
    <property type="match status" value="1"/>
</dbReference>
<sequence length="382" mass="42109">MKDFTYYNPTRIEFGMGKEKNIGKYIAEYGVSKVLIVYGSERIKKSGLFDTIAKSLSDNGINFEQLGGVQSNPLLSKVYEGIQLAKTKDLEAVLAVGGGSVLDSSKAIAAGAAYEGDVWDFFTYKAVPDRALKIFDIMTLAATGSEMNNYAVVTKDETKQKLSLAGAATYPTVSVINPELQTSVTKEYLVYSAADIFAHSLDMYLSATYLPEFIAGHVENILKTVMRTTEILLVDENNLEARGEFAWAATQALNFTTFCGVENNRFDTHFIEHTLSAEYNIAHGAGLSIIVPAWMKWQKNNLPERFEQFAKNIFNIEGADAGIEALKQWYSKIGTPVTLKEGNIPEEDIPALVEKLSAVASMWGAESLYTKEMITTVLENAK</sequence>
<evidence type="ECO:0000259" key="3">
    <source>
        <dbReference type="Pfam" id="PF00465"/>
    </source>
</evidence>
<comment type="similarity">
    <text evidence="1">Belongs to the iron-containing alcohol dehydrogenase family.</text>
</comment>
<dbReference type="InterPro" id="IPR001670">
    <property type="entry name" value="ADH_Fe/GldA"/>
</dbReference>
<dbReference type="InterPro" id="IPR044731">
    <property type="entry name" value="BDH-like"/>
</dbReference>
<feature type="domain" description="Alcohol dehydrogenase iron-type/glycerol dehydrogenase GldA" evidence="3">
    <location>
        <begin position="9"/>
        <end position="178"/>
    </location>
</feature>
<dbReference type="Pfam" id="PF25137">
    <property type="entry name" value="ADH_Fe_C"/>
    <property type="match status" value="1"/>
</dbReference>
<name>A0A1M4UAR4_9BACE</name>
<dbReference type="CDD" id="cd08187">
    <property type="entry name" value="BDH"/>
    <property type="match status" value="1"/>
</dbReference>
<organism evidence="5 6">
    <name type="scientific">Bacteroides luti</name>
    <dbReference type="NCBI Taxonomy" id="1297750"/>
    <lineage>
        <taxon>Bacteria</taxon>
        <taxon>Pseudomonadati</taxon>
        <taxon>Bacteroidota</taxon>
        <taxon>Bacteroidia</taxon>
        <taxon>Bacteroidales</taxon>
        <taxon>Bacteroidaceae</taxon>
        <taxon>Bacteroides</taxon>
    </lineage>
</organism>
<reference evidence="5 6" key="1">
    <citation type="submission" date="2016-11" db="EMBL/GenBank/DDBJ databases">
        <authorList>
            <person name="Jaros S."/>
            <person name="Januszkiewicz K."/>
            <person name="Wedrychowicz H."/>
        </authorList>
    </citation>
    <scope>NUCLEOTIDE SEQUENCE [LARGE SCALE GENOMIC DNA]</scope>
    <source>
        <strain evidence="5 6">DSM 26991</strain>
    </source>
</reference>
<gene>
    <name evidence="5" type="ORF">SAMN05444405_10237</name>
</gene>
<evidence type="ECO:0000313" key="5">
    <source>
        <dbReference type="EMBL" id="SHE53726.1"/>
    </source>
</evidence>
<evidence type="ECO:0000256" key="2">
    <source>
        <dbReference type="ARBA" id="ARBA00023002"/>
    </source>
</evidence>
<evidence type="ECO:0000256" key="1">
    <source>
        <dbReference type="ARBA" id="ARBA00007358"/>
    </source>
</evidence>
<dbReference type="Gene3D" id="1.20.1090.10">
    <property type="entry name" value="Dehydroquinate synthase-like - alpha domain"/>
    <property type="match status" value="1"/>
</dbReference>
<evidence type="ECO:0000259" key="4">
    <source>
        <dbReference type="Pfam" id="PF25137"/>
    </source>
</evidence>
<dbReference type="GO" id="GO:0005829">
    <property type="term" value="C:cytosol"/>
    <property type="evidence" value="ECO:0007669"/>
    <property type="project" value="TreeGrafter"/>
</dbReference>
<dbReference type="GO" id="GO:0008106">
    <property type="term" value="F:alcohol dehydrogenase (NADP+) activity"/>
    <property type="evidence" value="ECO:0007669"/>
    <property type="project" value="TreeGrafter"/>
</dbReference>
<accession>A0A1M4UAR4</accession>
<keyword evidence="2" id="KW-0560">Oxidoreductase</keyword>
<evidence type="ECO:0000313" key="6">
    <source>
        <dbReference type="Proteomes" id="UP000184509"/>
    </source>
</evidence>
<dbReference type="GO" id="GO:1990002">
    <property type="term" value="F:methylglyoxal reductase (NADPH) (acetol producing) activity"/>
    <property type="evidence" value="ECO:0007669"/>
    <property type="project" value="TreeGrafter"/>
</dbReference>
<dbReference type="OrthoDB" id="9801156at2"/>
<dbReference type="GO" id="GO:1990362">
    <property type="term" value="F:butanol dehydrogenase (NAD+) activity"/>
    <property type="evidence" value="ECO:0007669"/>
    <property type="project" value="InterPro"/>
</dbReference>
<dbReference type="PANTHER" id="PTHR43633">
    <property type="entry name" value="ALCOHOL DEHYDROGENASE YQHD"/>
    <property type="match status" value="1"/>
</dbReference>
<dbReference type="FunFam" id="3.40.50.1970:FF:000003">
    <property type="entry name" value="Alcohol dehydrogenase, iron-containing"/>
    <property type="match status" value="1"/>
</dbReference>
<feature type="domain" description="Fe-containing alcohol dehydrogenase-like C-terminal" evidence="4">
    <location>
        <begin position="190"/>
        <end position="380"/>
    </location>
</feature>
<keyword evidence="6" id="KW-1185">Reference proteome</keyword>
<dbReference type="GO" id="GO:0046872">
    <property type="term" value="F:metal ion binding"/>
    <property type="evidence" value="ECO:0007669"/>
    <property type="project" value="InterPro"/>
</dbReference>
<protein>
    <submittedName>
        <fullName evidence="5">Uncharacterized protein</fullName>
    </submittedName>
</protein>
<dbReference type="RefSeq" id="WP_073398861.1">
    <property type="nucleotide sequence ID" value="NZ_FQTV01000002.1"/>
</dbReference>
<dbReference type="AlphaFoldDB" id="A0A1M4UAR4"/>
<dbReference type="Proteomes" id="UP000184509">
    <property type="component" value="Unassembled WGS sequence"/>
</dbReference>
<dbReference type="PANTHER" id="PTHR43633:SF1">
    <property type="entry name" value="ALCOHOL DEHYDROGENASE YQHD"/>
    <property type="match status" value="1"/>
</dbReference>